<reference evidence="1 2" key="1">
    <citation type="submission" date="2019-09" db="EMBL/GenBank/DDBJ databases">
        <title>Genome sequence and assembly of Flavobacterium sp.</title>
        <authorList>
            <person name="Chhetri G."/>
        </authorList>
    </citation>
    <scope>NUCLEOTIDE SEQUENCE [LARGE SCALE GENOMIC DNA]</scope>
    <source>
        <strain evidence="1 2">SNL9</strain>
    </source>
</reference>
<name>A0A5M6CIF4_9FLAO</name>
<protein>
    <submittedName>
        <fullName evidence="1">Uncharacterized protein</fullName>
    </submittedName>
</protein>
<evidence type="ECO:0000313" key="2">
    <source>
        <dbReference type="Proteomes" id="UP000325141"/>
    </source>
</evidence>
<dbReference type="AlphaFoldDB" id="A0A5M6CIF4"/>
<comment type="caution">
    <text evidence="1">The sequence shown here is derived from an EMBL/GenBank/DDBJ whole genome shotgun (WGS) entry which is preliminary data.</text>
</comment>
<dbReference type="EMBL" id="VWSG01000010">
    <property type="protein sequence ID" value="KAA5532879.1"/>
    <property type="molecule type" value="Genomic_DNA"/>
</dbReference>
<keyword evidence="2" id="KW-1185">Reference proteome</keyword>
<sequence>MDTVKISSELDPALQDSLRQLIAEFAIASIFYHPSEKGISQLIIVLISNVDLHLVESKKWIANTFIKYGLLVHVISEFSMKNSLSIGNPFTTANCRKTALLYSNEEANDCSDISWSSCKKKYGQYTERFYHDHDLLLSESRRMRNYSSQLGTVLILNSVYEFDIFQLEQLYFGRNLNLDNLHQSINRLILVEPELASLFLKKNENEFFLIGELERAVQCAEEDDDYFNDDLVNALIECESKLYNLVSKRFAELKKSIKTIMPEHGFKLMDCVADEEEQTKIVSQILRIKPVEEMYLFDKRIGSAQSVYYLLLVGEGLGSVVLSSMQQSVTAKLGEHVEVVIIGHSRIWIQKNLFQHQAFFKEIMQYENRVYQSAVYPQIHWEDPHVKCYPDLEYYFRSAKVLYESYLAVRKEGKKNSEGAELLFNHTLMRVFRTLVFSKSSYLPNYATPFILWKLIVHFEPQLEKVEFLFYKYNGKNFFGFIKHRLQFNHDFARTSKKDLKLMDEILGLLVDNLTQSVNRALSTG</sequence>
<accession>A0A5M6CIF4</accession>
<proteinExistence type="predicted"/>
<gene>
    <name evidence="1" type="ORF">F0460_12590</name>
</gene>
<organism evidence="1 2">
    <name type="scientific">Paenimyroides baculatum</name>
    <dbReference type="NCBI Taxonomy" id="2608000"/>
    <lineage>
        <taxon>Bacteria</taxon>
        <taxon>Pseudomonadati</taxon>
        <taxon>Bacteroidota</taxon>
        <taxon>Flavobacteriia</taxon>
        <taxon>Flavobacteriales</taxon>
        <taxon>Flavobacteriaceae</taxon>
        <taxon>Paenimyroides</taxon>
    </lineage>
</organism>
<dbReference type="RefSeq" id="WP_150013750.1">
    <property type="nucleotide sequence ID" value="NZ_VWSG01000010.1"/>
</dbReference>
<evidence type="ECO:0000313" key="1">
    <source>
        <dbReference type="EMBL" id="KAA5532879.1"/>
    </source>
</evidence>
<dbReference type="Proteomes" id="UP000325141">
    <property type="component" value="Unassembled WGS sequence"/>
</dbReference>